<evidence type="ECO:0000256" key="3">
    <source>
        <dbReference type="SAM" id="MobiDB-lite"/>
    </source>
</evidence>
<dbReference type="GO" id="GO:0008270">
    <property type="term" value="F:zinc ion binding"/>
    <property type="evidence" value="ECO:0007669"/>
    <property type="project" value="InterPro"/>
</dbReference>
<organism evidence="5 6">
    <name type="scientific">Limnochorda pilosa</name>
    <dbReference type="NCBI Taxonomy" id="1555112"/>
    <lineage>
        <taxon>Bacteria</taxon>
        <taxon>Bacillati</taxon>
        <taxon>Bacillota</taxon>
        <taxon>Limnochordia</taxon>
        <taxon>Limnochordales</taxon>
        <taxon>Limnochordaceae</taxon>
        <taxon>Limnochorda</taxon>
    </lineage>
</organism>
<dbReference type="PANTHER" id="PTHR42763:SF1">
    <property type="entry name" value="UDP-GLUCOSE--HEXOSE-1-PHOSPHATE URIDYLYLTRANSFERASE"/>
    <property type="match status" value="1"/>
</dbReference>
<name>A0A0K2SNY6_LIMPI</name>
<reference evidence="6" key="1">
    <citation type="submission" date="2015-07" db="EMBL/GenBank/DDBJ databases">
        <title>Complete genome sequence and phylogenetic analysis of Limnochorda pilosa.</title>
        <authorList>
            <person name="Watanabe M."/>
            <person name="Kojima H."/>
            <person name="Fukui M."/>
        </authorList>
    </citation>
    <scope>NUCLEOTIDE SEQUENCE [LARGE SCALE GENOMIC DNA]</scope>
    <source>
        <strain evidence="6">HC45</strain>
    </source>
</reference>
<feature type="binding site" evidence="2">
    <location>
        <position position="43"/>
    </location>
    <ligand>
        <name>Zn(2+)</name>
        <dbReference type="ChEBI" id="CHEBI:29105"/>
    </ligand>
</feature>
<dbReference type="Pfam" id="PF16285">
    <property type="entry name" value="DUF4931_N"/>
    <property type="match status" value="1"/>
</dbReference>
<keyword evidence="6" id="KW-1185">Reference proteome</keyword>
<keyword evidence="5" id="KW-0548">Nucleotidyltransferase</keyword>
<protein>
    <submittedName>
        <fullName evidence="5">Galactose-1-phosphate uridylyltransferase</fullName>
    </submittedName>
</protein>
<dbReference type="Proteomes" id="UP000065807">
    <property type="component" value="Chromosome"/>
</dbReference>
<dbReference type="OrthoDB" id="9769064at2"/>
<dbReference type="AlphaFoldDB" id="A0A0K2SNY6"/>
<feature type="binding site" evidence="2">
    <location>
        <position position="176"/>
    </location>
    <ligand>
        <name>Zn(2+)</name>
        <dbReference type="ChEBI" id="CHEBI:29105"/>
    </ligand>
</feature>
<evidence type="ECO:0000256" key="2">
    <source>
        <dbReference type="PIRSR" id="PIRSR000808-3"/>
    </source>
</evidence>
<dbReference type="InterPro" id="IPR053177">
    <property type="entry name" value="ADP-glucose_phosphorylase"/>
</dbReference>
<accession>A0A0K2SNY6</accession>
<dbReference type="PANTHER" id="PTHR42763">
    <property type="entry name" value="ADP-GLUCOSE PHOSPHORYLASE"/>
    <property type="match status" value="1"/>
</dbReference>
<dbReference type="GO" id="GO:0008108">
    <property type="term" value="F:UDP-glucose:hexose-1-phosphate uridylyltransferase activity"/>
    <property type="evidence" value="ECO:0007669"/>
    <property type="project" value="InterPro"/>
</dbReference>
<dbReference type="SUPFAM" id="SSF54197">
    <property type="entry name" value="HIT-like"/>
    <property type="match status" value="2"/>
</dbReference>
<dbReference type="PIRSF" id="PIRSF000808">
    <property type="entry name" value="GalT"/>
    <property type="match status" value="1"/>
</dbReference>
<proteinExistence type="predicted"/>
<keyword evidence="2" id="KW-0479">Metal-binding</keyword>
<feature type="region of interest" description="Disordered" evidence="3">
    <location>
        <begin position="16"/>
        <end position="53"/>
    </location>
</feature>
<dbReference type="InterPro" id="IPR036265">
    <property type="entry name" value="HIT-like_sf"/>
</dbReference>
<dbReference type="InterPro" id="IPR001937">
    <property type="entry name" value="GalP_UDPtransf1"/>
</dbReference>
<sequence length="349" mass="39220">MPELREDPWTGRWVLIASERSQRPHDAPRQRPDPPRRGNCPFCPGHEGETPPEVFRAGADDLARLDASRKPSREPAGEAAWQVRVVPNRYPMVRSEMGPETLAWGGRARVPAFGVHEVIVDSPDHGSAFHQLSLEARRLVLAVVRQRLAVHYQDRRLEQVVLFKNWGREAGASLEHPHLQLIGLPWVPPRVRRELVRSGEHLRTGGGCLLCRIVEEELQEGARVVAADDAMVLLAPFASGSPYEVWLVPRLHRARFEATAPDERDALARWIGWLTGRVEGLLGPVAHNWVLHTAPRRGRGFLEGQELEAGYHWHVEFRPRVTVPAGFEWGAGVDVNVVAPEQAAEWLRA</sequence>
<evidence type="ECO:0000313" key="5">
    <source>
        <dbReference type="EMBL" id="BAS28816.1"/>
    </source>
</evidence>
<dbReference type="KEGG" id="lpil:LIP_2987"/>
<evidence type="ECO:0000256" key="1">
    <source>
        <dbReference type="PIRSR" id="PIRSR000808-1"/>
    </source>
</evidence>
<comment type="cofactor">
    <cofactor evidence="2">
        <name>Zn(2+)</name>
        <dbReference type="ChEBI" id="CHEBI:29105"/>
    </cofactor>
    <text evidence="2">Binds 1 zinc ion per subunit.</text>
</comment>
<feature type="active site" description="Tele-UMP-histidine intermediate" evidence="1">
    <location>
        <position position="178"/>
    </location>
</feature>
<feature type="binding site" evidence="2">
    <location>
        <position position="40"/>
    </location>
    <ligand>
        <name>Zn(2+)</name>
        <dbReference type="ChEBI" id="CHEBI:29105"/>
    </ligand>
</feature>
<feature type="binding site" evidence="2">
    <location>
        <position position="125"/>
    </location>
    <ligand>
        <name>Zn(2+)</name>
        <dbReference type="ChEBI" id="CHEBI:29105"/>
    </ligand>
</feature>
<dbReference type="InterPro" id="IPR046322">
    <property type="entry name" value="DUF4931"/>
</dbReference>
<feature type="compositionally biased region" description="Basic and acidic residues" evidence="3">
    <location>
        <begin position="20"/>
        <end position="36"/>
    </location>
</feature>
<keyword evidence="2" id="KW-0862">Zinc</keyword>
<dbReference type="EMBL" id="AP014924">
    <property type="protein sequence ID" value="BAS28816.1"/>
    <property type="molecule type" value="Genomic_DNA"/>
</dbReference>
<dbReference type="RefSeq" id="WP_068139728.1">
    <property type="nucleotide sequence ID" value="NZ_AP014924.1"/>
</dbReference>
<reference evidence="6" key="2">
    <citation type="journal article" date="2016" name="Int. J. Syst. Evol. Microbiol.">
        <title>Complete genome sequence and cell structure of Limnochorda pilosa, a Gram-negative spore-former within the phylum Firmicutes.</title>
        <authorList>
            <person name="Watanabe M."/>
            <person name="Kojima H."/>
            <person name="Fukui M."/>
        </authorList>
    </citation>
    <scope>NUCLEOTIDE SEQUENCE [LARGE SCALE GENOMIC DNA]</scope>
    <source>
        <strain evidence="6">HC45</strain>
    </source>
</reference>
<feature type="domain" description="DUF4931" evidence="4">
    <location>
        <begin position="119"/>
        <end position="184"/>
    </location>
</feature>
<gene>
    <name evidence="5" type="ORF">LIP_2987</name>
</gene>
<dbReference type="GO" id="GO:0006012">
    <property type="term" value="P:galactose metabolic process"/>
    <property type="evidence" value="ECO:0007669"/>
    <property type="project" value="InterPro"/>
</dbReference>
<dbReference type="STRING" id="1555112.LIP_2987"/>
<evidence type="ECO:0000313" key="6">
    <source>
        <dbReference type="Proteomes" id="UP000065807"/>
    </source>
</evidence>
<dbReference type="Gene3D" id="3.30.428.10">
    <property type="entry name" value="HIT-like"/>
    <property type="match status" value="2"/>
</dbReference>
<evidence type="ECO:0000259" key="4">
    <source>
        <dbReference type="Pfam" id="PF16285"/>
    </source>
</evidence>
<keyword evidence="5" id="KW-0808">Transferase</keyword>